<evidence type="ECO:0000313" key="10">
    <source>
        <dbReference type="Proteomes" id="UP000663699"/>
    </source>
</evidence>
<dbReference type="InterPro" id="IPR044888">
    <property type="entry name" value="Mediatior_Med7_sf"/>
</dbReference>
<dbReference type="PANTHER" id="PTHR21428">
    <property type="entry name" value="MEDIATOR OF RNA POLYMERASE II TRANSCRIPTION SUBUNIT 7"/>
    <property type="match status" value="1"/>
</dbReference>
<name>A0A899G6I7_9ASCO</name>
<proteinExistence type="inferred from homology"/>
<dbReference type="GO" id="GO:0003712">
    <property type="term" value="F:transcription coregulator activity"/>
    <property type="evidence" value="ECO:0007669"/>
    <property type="project" value="InterPro"/>
</dbReference>
<dbReference type="EMBL" id="CP054547">
    <property type="protein sequence ID" value="QSL67019.1"/>
    <property type="molecule type" value="Genomic_DNA"/>
</dbReference>
<evidence type="ECO:0000313" key="9">
    <source>
        <dbReference type="EMBL" id="QSL67019.1"/>
    </source>
</evidence>
<dbReference type="GO" id="GO:0006357">
    <property type="term" value="P:regulation of transcription by RNA polymerase II"/>
    <property type="evidence" value="ECO:0007669"/>
    <property type="project" value="InterPro"/>
</dbReference>
<evidence type="ECO:0000256" key="8">
    <source>
        <dbReference type="RuleBase" id="RU364060"/>
    </source>
</evidence>
<dbReference type="Gene3D" id="6.10.140.200">
    <property type="match status" value="1"/>
</dbReference>
<comment type="function">
    <text evidence="8">Component of the Mediator complex, a coactivator involved in the regulated transcription of nearly all RNA polymerase II-dependent genes. Mediator functions as a bridge to convey information from gene-specific regulatory proteins to the basal RNA polymerase II transcription machinery.</text>
</comment>
<keyword evidence="6 8" id="KW-0804">Transcription</keyword>
<evidence type="ECO:0000256" key="3">
    <source>
        <dbReference type="ARBA" id="ARBA00020631"/>
    </source>
</evidence>
<dbReference type="InterPro" id="IPR037212">
    <property type="entry name" value="Med7/Med21-like"/>
</dbReference>
<evidence type="ECO:0000256" key="1">
    <source>
        <dbReference type="ARBA" id="ARBA00004123"/>
    </source>
</evidence>
<keyword evidence="4 8" id="KW-0805">Transcription regulation</keyword>
<sequence length="210" mass="24468">MHDPESETELSSTFPPPPRHYKLFTKENLEAFKEKKYDSICDLRDPDVGDAADTCGPKLERFFTPPKAPTKGSYRCFHEKWKIPDELPSLSDFGIQELFDSSKGPLCAQKRIDELKKMLKSLLLNFLELFAEKVEHIQIILLNMHHLINEYRPHQARHTLCCLVEKQVQEENEQLLACQEVCNDIKDVIHMYKSILEFNPDEQLPVEVDQ</sequence>
<evidence type="ECO:0000256" key="5">
    <source>
        <dbReference type="ARBA" id="ARBA00023159"/>
    </source>
</evidence>
<reference evidence="9" key="1">
    <citation type="submission" date="2020-06" db="EMBL/GenBank/DDBJ databases">
        <title>Genomes of multiple members of Pneumocystis genus reveal paths to human pathogen Pneumocystis jirovecii.</title>
        <authorList>
            <person name="Cisse O.H."/>
            <person name="Ma L."/>
            <person name="Dekker J."/>
            <person name="Khil P."/>
            <person name="Jo J."/>
            <person name="Brenchley J."/>
            <person name="Blair R."/>
            <person name="Pahar B."/>
            <person name="Chabe M."/>
            <person name="Van Rompay K.A."/>
            <person name="Keesler R."/>
            <person name="Sukura A."/>
            <person name="Hirsch V."/>
            <person name="Kutty G."/>
            <person name="Liu Y."/>
            <person name="Peng L."/>
            <person name="Chen J."/>
            <person name="Song J."/>
            <person name="Weissenbacher-Lang C."/>
            <person name="Xu J."/>
            <person name="Upham N.S."/>
            <person name="Stajich J.E."/>
            <person name="Cuomo C.A."/>
            <person name="Cushion M.T."/>
            <person name="Kovacs J.A."/>
        </authorList>
    </citation>
    <scope>NUCLEOTIDE SEQUENCE</scope>
    <source>
        <strain evidence="9">2A</strain>
    </source>
</reference>
<dbReference type="OrthoDB" id="10253553at2759"/>
<comment type="subcellular location">
    <subcellularLocation>
        <location evidence="1 8">Nucleus</location>
    </subcellularLocation>
</comment>
<dbReference type="InterPro" id="IPR009244">
    <property type="entry name" value="Mediatior_Med7"/>
</dbReference>
<dbReference type="Gene3D" id="6.10.140.1520">
    <property type="match status" value="1"/>
</dbReference>
<dbReference type="SUPFAM" id="SSF140718">
    <property type="entry name" value="Mediator hinge subcomplex-like"/>
    <property type="match status" value="1"/>
</dbReference>
<evidence type="ECO:0000256" key="7">
    <source>
        <dbReference type="ARBA" id="ARBA00023242"/>
    </source>
</evidence>
<dbReference type="GO" id="GO:0016592">
    <property type="term" value="C:mediator complex"/>
    <property type="evidence" value="ECO:0007669"/>
    <property type="project" value="InterPro"/>
</dbReference>
<gene>
    <name evidence="9" type="ORF">MERGE_001406</name>
</gene>
<evidence type="ECO:0000256" key="2">
    <source>
        <dbReference type="ARBA" id="ARBA00009994"/>
    </source>
</evidence>
<protein>
    <recommendedName>
        <fullName evidence="3 8">Mediator of RNA polymerase II transcription subunit 7</fullName>
    </recommendedName>
</protein>
<dbReference type="Pfam" id="PF05983">
    <property type="entry name" value="Med7"/>
    <property type="match status" value="1"/>
</dbReference>
<keyword evidence="5 8" id="KW-0010">Activator</keyword>
<organism evidence="9 10">
    <name type="scientific">Pneumocystis wakefieldiae</name>
    <dbReference type="NCBI Taxonomy" id="38082"/>
    <lineage>
        <taxon>Eukaryota</taxon>
        <taxon>Fungi</taxon>
        <taxon>Dikarya</taxon>
        <taxon>Ascomycota</taxon>
        <taxon>Taphrinomycotina</taxon>
        <taxon>Pneumocystomycetes</taxon>
        <taxon>Pneumocystaceae</taxon>
        <taxon>Pneumocystis</taxon>
    </lineage>
</organism>
<accession>A0A899G6I7</accession>
<keyword evidence="7 8" id="KW-0539">Nucleus</keyword>
<keyword evidence="10" id="KW-1185">Reference proteome</keyword>
<evidence type="ECO:0000256" key="4">
    <source>
        <dbReference type="ARBA" id="ARBA00023015"/>
    </source>
</evidence>
<dbReference type="AlphaFoldDB" id="A0A899G6I7"/>
<dbReference type="Proteomes" id="UP000663699">
    <property type="component" value="Chromosome 16"/>
</dbReference>
<evidence type="ECO:0000256" key="6">
    <source>
        <dbReference type="ARBA" id="ARBA00023163"/>
    </source>
</evidence>
<dbReference type="PANTHER" id="PTHR21428:SF11">
    <property type="entry name" value="MEDIATOR OF RNA POLYMERASE II TRANSCRIPTION SUBUNIT 7"/>
    <property type="match status" value="1"/>
</dbReference>
<dbReference type="GO" id="GO:0070847">
    <property type="term" value="C:core mediator complex"/>
    <property type="evidence" value="ECO:0007669"/>
    <property type="project" value="TreeGrafter"/>
</dbReference>
<comment type="similarity">
    <text evidence="2 8">Belongs to the Mediator complex subunit 7 family.</text>
</comment>
<comment type="subunit">
    <text evidence="8">Component of the Mediator complex.</text>
</comment>